<reference evidence="1" key="1">
    <citation type="submission" date="2021-05" db="EMBL/GenBank/DDBJ databases">
        <authorList>
            <person name="Alioto T."/>
            <person name="Alioto T."/>
            <person name="Gomez Garrido J."/>
        </authorList>
    </citation>
    <scope>NUCLEOTIDE SEQUENCE</scope>
</reference>
<dbReference type="AlphaFoldDB" id="A0A8D8LG71"/>
<sequence>MYGGLSYLNAGILLRPNVLIYVYQHFVFTKTGVAKLLTLASYFENYGILGELTKMQCIGGWGVQMNNAWDLLDSKHFIINKTRPRLFFFNRIFQCKDLWKIIYYDSQNCCETLEKI</sequence>
<dbReference type="EMBL" id="HBUF01017208">
    <property type="protein sequence ID" value="CAG6610139.1"/>
    <property type="molecule type" value="Transcribed_RNA"/>
</dbReference>
<accession>A0A8D8LG71</accession>
<evidence type="ECO:0000313" key="1">
    <source>
        <dbReference type="EMBL" id="CAG6610139.1"/>
    </source>
</evidence>
<name>A0A8D8LG71_9HEMI</name>
<organism evidence="1">
    <name type="scientific">Cacopsylla melanoneura</name>
    <dbReference type="NCBI Taxonomy" id="428564"/>
    <lineage>
        <taxon>Eukaryota</taxon>
        <taxon>Metazoa</taxon>
        <taxon>Ecdysozoa</taxon>
        <taxon>Arthropoda</taxon>
        <taxon>Hexapoda</taxon>
        <taxon>Insecta</taxon>
        <taxon>Pterygota</taxon>
        <taxon>Neoptera</taxon>
        <taxon>Paraneoptera</taxon>
        <taxon>Hemiptera</taxon>
        <taxon>Sternorrhyncha</taxon>
        <taxon>Psylloidea</taxon>
        <taxon>Psyllidae</taxon>
        <taxon>Psyllinae</taxon>
        <taxon>Cacopsylla</taxon>
    </lineage>
</organism>
<protein>
    <submittedName>
        <fullName evidence="1">Uncharacterized protein</fullName>
    </submittedName>
</protein>
<proteinExistence type="predicted"/>